<gene>
    <name evidence="2" type="ORF">A9C19_13765</name>
</gene>
<dbReference type="Proteomes" id="UP000181936">
    <property type="component" value="Chromosome"/>
</dbReference>
<evidence type="ECO:0000256" key="1">
    <source>
        <dbReference type="SAM" id="Coils"/>
    </source>
</evidence>
<keyword evidence="1" id="KW-0175">Coiled coil</keyword>
<dbReference type="KEGG" id="bwh:A9C19_13765"/>
<evidence type="ECO:0008006" key="4">
    <source>
        <dbReference type="Google" id="ProtNLM"/>
    </source>
</evidence>
<keyword evidence="3" id="KW-1185">Reference proteome</keyword>
<dbReference type="EMBL" id="CP016020">
    <property type="protein sequence ID" value="APH05711.1"/>
    <property type="molecule type" value="Genomic_DNA"/>
</dbReference>
<evidence type="ECO:0000313" key="2">
    <source>
        <dbReference type="EMBL" id="APH05711.1"/>
    </source>
</evidence>
<dbReference type="NCBIfam" id="NF041667">
    <property type="entry name" value="GvpU"/>
    <property type="match status" value="1"/>
</dbReference>
<feature type="coiled-coil region" evidence="1">
    <location>
        <begin position="70"/>
        <end position="97"/>
    </location>
</feature>
<protein>
    <recommendedName>
        <fullName evidence="4">Gas vesicle protein GvpU</fullName>
    </recommendedName>
</protein>
<evidence type="ECO:0000313" key="3">
    <source>
        <dbReference type="Proteomes" id="UP000181936"/>
    </source>
</evidence>
<dbReference type="InterPro" id="IPR049644">
    <property type="entry name" value="GvpU-like"/>
</dbReference>
<name>A0A1L3MTP4_9BACI</name>
<dbReference type="OrthoDB" id="2404709at2"/>
<dbReference type="RefSeq" id="WP_072580504.1">
    <property type="nucleotide sequence ID" value="NZ_CP016020.1"/>
</dbReference>
<sequence>MAGKNKEQKEMSTDDAIILMLLDLVEKDGIELELTLTIKGATVSGTLISATDYYEGVTDAAKQNQDKTMAKIIAKKFNDLKEEYAKQKSEEAEEESTPLTFIHLKDAFISGQQPPTSSTQAGQWWRGRIAAIDSFTVHLLG</sequence>
<reference evidence="2 3" key="1">
    <citation type="journal article" date="2016" name="Sci. Rep.">
        <title>Complete genome sequence and transcriptomic analysis of a novel marine strain Bacillus weihaiensis reveals the mechanism of brown algae degradation.</title>
        <authorList>
            <person name="Zhu Y."/>
            <person name="Chen P."/>
            <person name="Bao Y."/>
            <person name="Men Y."/>
            <person name="Zeng Y."/>
            <person name="Yang J."/>
            <person name="Sun J."/>
            <person name="Sun Y."/>
        </authorList>
    </citation>
    <scope>NUCLEOTIDE SEQUENCE [LARGE SCALE GENOMIC DNA]</scope>
    <source>
        <strain evidence="2 3">Alg07</strain>
    </source>
</reference>
<organism evidence="2 3">
    <name type="scientific">Bacillus weihaiensis</name>
    <dbReference type="NCBI Taxonomy" id="1547283"/>
    <lineage>
        <taxon>Bacteria</taxon>
        <taxon>Bacillati</taxon>
        <taxon>Bacillota</taxon>
        <taxon>Bacilli</taxon>
        <taxon>Bacillales</taxon>
        <taxon>Bacillaceae</taxon>
        <taxon>Bacillus</taxon>
    </lineage>
</organism>
<accession>A0A1L3MTP4</accession>
<dbReference type="AlphaFoldDB" id="A0A1L3MTP4"/>
<proteinExistence type="predicted"/>